<reference evidence="5" key="1">
    <citation type="submission" date="2022-11" db="UniProtKB">
        <authorList>
            <consortium name="EnsemblMetazoa"/>
        </authorList>
    </citation>
    <scope>IDENTIFICATION</scope>
</reference>
<evidence type="ECO:0000256" key="3">
    <source>
        <dbReference type="SAM" id="MobiDB-lite"/>
    </source>
</evidence>
<evidence type="ECO:0000256" key="1">
    <source>
        <dbReference type="PROSITE-ProRule" id="PRU00285"/>
    </source>
</evidence>
<feature type="compositionally biased region" description="Gly residues" evidence="3">
    <location>
        <begin position="126"/>
        <end position="156"/>
    </location>
</feature>
<feature type="domain" description="SHSP" evidence="4">
    <location>
        <begin position="190"/>
        <end position="307"/>
    </location>
</feature>
<sequence length="330" mass="36596">MAPNEKHKGCARGRKPHHDHHHHRRHHHHSPPPPPHLGFHGPPGFMESHPWPHCDPRFSHHHHPPGHEGFFHAPPPHHRFGGGRHGRRCWPDPRGSWWEDSSDEEDGTDPSRDDHPERFFPRPGGRHGWGGSRGFGRGMWGPRGGGGRGGGGRGGFGRGGFGGHFFGPSCGPPRHGFGLASQLPFGHHWFEDSDSSSSSEDEAAGADYKATFDLGQYKKKNIIVRLAGRHLTVGAKGKGSQGLSDQRPESCRRYFVEHRNLPKKVDGCRMTAILNSDGLLTVRAPPCDESNDEDAGICEREVQIQDEVFQADECMDADVDRQGQDSEKDE</sequence>
<keyword evidence="6" id="KW-1185">Reference proteome</keyword>
<evidence type="ECO:0000256" key="2">
    <source>
        <dbReference type="RuleBase" id="RU003616"/>
    </source>
</evidence>
<dbReference type="AlphaFoldDB" id="A0A913ZUS3"/>
<accession>A0A913ZUS3</accession>
<evidence type="ECO:0000259" key="4">
    <source>
        <dbReference type="PROSITE" id="PS01031"/>
    </source>
</evidence>
<dbReference type="Pfam" id="PF00011">
    <property type="entry name" value="HSP20"/>
    <property type="match status" value="1"/>
</dbReference>
<protein>
    <recommendedName>
        <fullName evidence="4">SHSP domain-containing protein</fullName>
    </recommendedName>
</protein>
<dbReference type="GeneID" id="119727424"/>
<feature type="compositionally biased region" description="Basic and acidic residues" evidence="3">
    <location>
        <begin position="109"/>
        <end position="120"/>
    </location>
</feature>
<evidence type="ECO:0000313" key="5">
    <source>
        <dbReference type="EnsemblMetazoa" id="XP_038055219.1"/>
    </source>
</evidence>
<feature type="region of interest" description="Disordered" evidence="3">
    <location>
        <begin position="1"/>
        <end position="44"/>
    </location>
</feature>
<organism evidence="5 6">
    <name type="scientific">Patiria miniata</name>
    <name type="common">Bat star</name>
    <name type="synonym">Asterina miniata</name>
    <dbReference type="NCBI Taxonomy" id="46514"/>
    <lineage>
        <taxon>Eukaryota</taxon>
        <taxon>Metazoa</taxon>
        <taxon>Echinodermata</taxon>
        <taxon>Eleutherozoa</taxon>
        <taxon>Asterozoa</taxon>
        <taxon>Asteroidea</taxon>
        <taxon>Valvatacea</taxon>
        <taxon>Valvatida</taxon>
        <taxon>Asterinidae</taxon>
        <taxon>Patiria</taxon>
    </lineage>
</organism>
<dbReference type="InterPro" id="IPR002068">
    <property type="entry name" value="A-crystallin/Hsp20_dom"/>
</dbReference>
<dbReference type="EnsemblMetazoa" id="XM_038199291.1">
    <property type="protein sequence ID" value="XP_038055219.1"/>
    <property type="gene ID" value="LOC119727424"/>
</dbReference>
<dbReference type="PROSITE" id="PS01031">
    <property type="entry name" value="SHSP"/>
    <property type="match status" value="1"/>
</dbReference>
<dbReference type="InterPro" id="IPR008978">
    <property type="entry name" value="HSP20-like_chaperone"/>
</dbReference>
<comment type="similarity">
    <text evidence="1 2">Belongs to the small heat shock protein (HSP20) family.</text>
</comment>
<dbReference type="Proteomes" id="UP000887568">
    <property type="component" value="Unplaced"/>
</dbReference>
<dbReference type="OrthoDB" id="1431247at2759"/>
<feature type="compositionally biased region" description="Basic residues" evidence="3">
    <location>
        <begin position="75"/>
        <end position="88"/>
    </location>
</feature>
<dbReference type="OMA" id="EDAGICE"/>
<dbReference type="Gene3D" id="2.60.40.790">
    <property type="match status" value="1"/>
</dbReference>
<evidence type="ECO:0000313" key="6">
    <source>
        <dbReference type="Proteomes" id="UP000887568"/>
    </source>
</evidence>
<feature type="compositionally biased region" description="Basic residues" evidence="3">
    <location>
        <begin position="9"/>
        <end position="30"/>
    </location>
</feature>
<feature type="region of interest" description="Disordered" evidence="3">
    <location>
        <begin position="65"/>
        <end position="156"/>
    </location>
</feature>
<dbReference type="SUPFAM" id="SSF49764">
    <property type="entry name" value="HSP20-like chaperones"/>
    <property type="match status" value="1"/>
</dbReference>
<proteinExistence type="inferred from homology"/>
<name>A0A913ZUS3_PATMI</name>
<dbReference type="RefSeq" id="XP_038055219.1">
    <property type="nucleotide sequence ID" value="XM_038199291.1"/>
</dbReference>